<evidence type="ECO:0000313" key="2">
    <source>
        <dbReference type="EMBL" id="CAB1413647.1"/>
    </source>
</evidence>
<accession>A0A9N7TIG1</accession>
<dbReference type="EMBL" id="CADEAL010000063">
    <property type="protein sequence ID" value="CAB1413647.1"/>
    <property type="molecule type" value="Genomic_DNA"/>
</dbReference>
<organism evidence="2 3">
    <name type="scientific">Pleuronectes platessa</name>
    <name type="common">European plaice</name>
    <dbReference type="NCBI Taxonomy" id="8262"/>
    <lineage>
        <taxon>Eukaryota</taxon>
        <taxon>Metazoa</taxon>
        <taxon>Chordata</taxon>
        <taxon>Craniata</taxon>
        <taxon>Vertebrata</taxon>
        <taxon>Euteleostomi</taxon>
        <taxon>Actinopterygii</taxon>
        <taxon>Neopterygii</taxon>
        <taxon>Teleostei</taxon>
        <taxon>Neoteleostei</taxon>
        <taxon>Acanthomorphata</taxon>
        <taxon>Carangaria</taxon>
        <taxon>Pleuronectiformes</taxon>
        <taxon>Pleuronectoidei</taxon>
        <taxon>Pleuronectidae</taxon>
        <taxon>Pleuronectes</taxon>
    </lineage>
</organism>
<protein>
    <submittedName>
        <fullName evidence="2">Uncharacterized protein</fullName>
    </submittedName>
</protein>
<dbReference type="AlphaFoldDB" id="A0A9N7TIG1"/>
<sequence>MQKFAEVDKPEEDHSAVVLLLKVFRVCLHPFPPPSLPPSLPLLPARFPPFLTLLHSVSLFHTLLPMVVDMCLGEEGEDDKEGEGERGSAHAGKHSSPFKVPKEMKQCF</sequence>
<feature type="region of interest" description="Disordered" evidence="1">
    <location>
        <begin position="75"/>
        <end position="108"/>
    </location>
</feature>
<comment type="caution">
    <text evidence="2">The sequence shown here is derived from an EMBL/GenBank/DDBJ whole genome shotgun (WGS) entry which is preliminary data.</text>
</comment>
<evidence type="ECO:0000256" key="1">
    <source>
        <dbReference type="SAM" id="MobiDB-lite"/>
    </source>
</evidence>
<evidence type="ECO:0000313" key="3">
    <source>
        <dbReference type="Proteomes" id="UP001153269"/>
    </source>
</evidence>
<reference evidence="2" key="1">
    <citation type="submission" date="2020-03" db="EMBL/GenBank/DDBJ databases">
        <authorList>
            <person name="Weist P."/>
        </authorList>
    </citation>
    <scope>NUCLEOTIDE SEQUENCE</scope>
</reference>
<name>A0A9N7TIG1_PLEPL</name>
<gene>
    <name evidence="2" type="ORF">PLEPLA_LOCUS1348</name>
</gene>
<keyword evidence="3" id="KW-1185">Reference proteome</keyword>
<dbReference type="Proteomes" id="UP001153269">
    <property type="component" value="Unassembled WGS sequence"/>
</dbReference>
<proteinExistence type="predicted"/>